<accession>A0A6P1MHJ4</accession>
<sequence>MTKKELSQLYDLNREIEQQQNRLGELESVLQGKSVRVAGIPLSLDKEVSGCKSEILDLKELISLNMEKCWHEIKKINRFIDSVEDSKMRQILRLRYINGLTWQQIAFSIGEFDESYPRQKHNTFLKATENLENNC</sequence>
<dbReference type="RefSeq" id="WP_162361253.1">
    <property type="nucleotide sequence ID" value="NZ_CP047591.1"/>
</dbReference>
<proteinExistence type="predicted"/>
<reference evidence="1 2" key="1">
    <citation type="submission" date="2020-01" db="EMBL/GenBank/DDBJ databases">
        <title>Genomic analysis of Aminipila sp. CBA3637.</title>
        <authorList>
            <person name="Kim Y.B."/>
            <person name="Roh S.W."/>
        </authorList>
    </citation>
    <scope>NUCLEOTIDE SEQUENCE [LARGE SCALE GENOMIC DNA]</scope>
    <source>
        <strain evidence="1 2">CBA3637</strain>
    </source>
</reference>
<dbReference type="EMBL" id="CP047591">
    <property type="protein sequence ID" value="QHI71478.1"/>
    <property type="molecule type" value="Genomic_DNA"/>
</dbReference>
<dbReference type="InterPro" id="IPR010861">
    <property type="entry name" value="DUF1492"/>
</dbReference>
<organism evidence="1 2">
    <name type="scientific">Aminipila terrae</name>
    <dbReference type="NCBI Taxonomy" id="2697030"/>
    <lineage>
        <taxon>Bacteria</taxon>
        <taxon>Bacillati</taxon>
        <taxon>Bacillota</taxon>
        <taxon>Clostridia</taxon>
        <taxon>Peptostreptococcales</taxon>
        <taxon>Anaerovoracaceae</taxon>
        <taxon>Aminipila</taxon>
    </lineage>
</organism>
<dbReference type="Pfam" id="PF07374">
    <property type="entry name" value="DUF1492"/>
    <property type="match status" value="1"/>
</dbReference>
<dbReference type="KEGG" id="amic:Ami3637_02965"/>
<keyword evidence="2" id="KW-1185">Reference proteome</keyword>
<protein>
    <submittedName>
        <fullName evidence="1">DUF1492 domain-containing protein</fullName>
    </submittedName>
</protein>
<evidence type="ECO:0000313" key="1">
    <source>
        <dbReference type="EMBL" id="QHI71478.1"/>
    </source>
</evidence>
<dbReference type="Proteomes" id="UP000463883">
    <property type="component" value="Chromosome"/>
</dbReference>
<dbReference type="AlphaFoldDB" id="A0A6P1MHJ4"/>
<gene>
    <name evidence="1" type="ORF">Ami3637_02965</name>
</gene>
<evidence type="ECO:0000313" key="2">
    <source>
        <dbReference type="Proteomes" id="UP000463883"/>
    </source>
</evidence>
<name>A0A6P1MHJ4_9FIRM</name>